<feature type="compositionally biased region" description="Low complexity" evidence="1">
    <location>
        <begin position="80"/>
        <end position="96"/>
    </location>
</feature>
<comment type="caution">
    <text evidence="3">The sequence shown here is derived from an EMBL/GenBank/DDBJ whole genome shotgun (WGS) entry which is preliminary data.</text>
</comment>
<keyword evidence="2" id="KW-0732">Signal</keyword>
<feature type="compositionally biased region" description="Basic and acidic residues" evidence="1">
    <location>
        <begin position="97"/>
        <end position="106"/>
    </location>
</feature>
<keyword evidence="4" id="KW-1185">Reference proteome</keyword>
<feature type="compositionally biased region" description="Low complexity" evidence="1">
    <location>
        <begin position="109"/>
        <end position="119"/>
    </location>
</feature>
<feature type="compositionally biased region" description="Low complexity" evidence="1">
    <location>
        <begin position="150"/>
        <end position="161"/>
    </location>
</feature>
<sequence length="262" mass="29354">MCRRYILLLALAYYVANGHSSPATTYDQRQTGELNVQVHLKDVQVLALLDTELLDDYTEYDYFYDYADFTLKPIDKPTTSTTTNAITTEATSSAFETTEKVNDTERPGSSLNSTSLSTNEFPSANSTTEIAEVLPLSDVESKNETITIPSNGNSENSSNEGALKRRINDKTRNLFETDEDASQKNDDELSTDNPSKRISKKRCRSGYTPDGRGRCRRSSQRRLSLIPLAMRLAPKLLDDLTRNTKNLAQKDVDQVYSNRAVP</sequence>
<evidence type="ECO:0000256" key="1">
    <source>
        <dbReference type="SAM" id="MobiDB-lite"/>
    </source>
</evidence>
<feature type="signal peptide" evidence="2">
    <location>
        <begin position="1"/>
        <end position="18"/>
    </location>
</feature>
<feature type="compositionally biased region" description="Basic and acidic residues" evidence="1">
    <location>
        <begin position="162"/>
        <end position="187"/>
    </location>
</feature>
<evidence type="ECO:0000256" key="2">
    <source>
        <dbReference type="SAM" id="SignalP"/>
    </source>
</evidence>
<dbReference type="Proteomes" id="UP001642520">
    <property type="component" value="Unassembled WGS sequence"/>
</dbReference>
<accession>A0ABP1PBT7</accession>
<gene>
    <name evidence="3" type="ORF">XYLVIOL_LOCUS9478</name>
</gene>
<evidence type="ECO:0000313" key="4">
    <source>
        <dbReference type="Proteomes" id="UP001642520"/>
    </source>
</evidence>
<evidence type="ECO:0000313" key="3">
    <source>
        <dbReference type="EMBL" id="CAL7949576.1"/>
    </source>
</evidence>
<feature type="chain" id="PRO_5046773655" evidence="2">
    <location>
        <begin position="19"/>
        <end position="262"/>
    </location>
</feature>
<feature type="region of interest" description="Disordered" evidence="1">
    <location>
        <begin position="80"/>
        <end position="218"/>
    </location>
</feature>
<proteinExistence type="predicted"/>
<feature type="compositionally biased region" description="Polar residues" evidence="1">
    <location>
        <begin position="120"/>
        <end position="129"/>
    </location>
</feature>
<reference evidence="3 4" key="1">
    <citation type="submission" date="2024-08" db="EMBL/GenBank/DDBJ databases">
        <authorList>
            <person name="Will J Nash"/>
            <person name="Angela Man"/>
            <person name="Seanna McTaggart"/>
            <person name="Kendall Baker"/>
            <person name="Tom Barker"/>
            <person name="Leah Catchpole"/>
            <person name="Alex Durrant"/>
            <person name="Karim Gharbi"/>
            <person name="Naomi Irish"/>
            <person name="Gemy Kaithakottil"/>
            <person name="Debby Ku"/>
            <person name="Aaliyah Providence"/>
            <person name="Felix Shaw"/>
            <person name="David Swarbreck"/>
            <person name="Chris Watkins"/>
            <person name="Ann M. McCartney"/>
            <person name="Giulio Formenti"/>
            <person name="Alice Mouton"/>
            <person name="Noel Vella"/>
            <person name="Bjorn M von Reumont"/>
            <person name="Adriana Vella"/>
            <person name="Wilfried Haerty"/>
        </authorList>
    </citation>
    <scope>NUCLEOTIDE SEQUENCE [LARGE SCALE GENOMIC DNA]</scope>
</reference>
<name>A0ABP1PBT7_XYLVO</name>
<dbReference type="EMBL" id="CAXAJV020001300">
    <property type="protein sequence ID" value="CAL7949576.1"/>
    <property type="molecule type" value="Genomic_DNA"/>
</dbReference>
<organism evidence="3 4">
    <name type="scientific">Xylocopa violacea</name>
    <name type="common">Violet carpenter bee</name>
    <name type="synonym">Apis violacea</name>
    <dbReference type="NCBI Taxonomy" id="135666"/>
    <lineage>
        <taxon>Eukaryota</taxon>
        <taxon>Metazoa</taxon>
        <taxon>Ecdysozoa</taxon>
        <taxon>Arthropoda</taxon>
        <taxon>Hexapoda</taxon>
        <taxon>Insecta</taxon>
        <taxon>Pterygota</taxon>
        <taxon>Neoptera</taxon>
        <taxon>Endopterygota</taxon>
        <taxon>Hymenoptera</taxon>
        <taxon>Apocrita</taxon>
        <taxon>Aculeata</taxon>
        <taxon>Apoidea</taxon>
        <taxon>Anthophila</taxon>
        <taxon>Apidae</taxon>
        <taxon>Xylocopa</taxon>
        <taxon>Xylocopa</taxon>
    </lineage>
</organism>
<protein>
    <submittedName>
        <fullName evidence="3">Uncharacterized protein</fullName>
    </submittedName>
</protein>